<dbReference type="EMBL" id="PYAS01000026">
    <property type="protein sequence ID" value="PSL19495.1"/>
    <property type="molecule type" value="Genomic_DNA"/>
</dbReference>
<keyword evidence="6" id="KW-0406">Ion transport</keyword>
<dbReference type="PANTHER" id="PTHR30341">
    <property type="entry name" value="SODIUM ION/PROTON ANTIPORTER NHAA-RELATED"/>
    <property type="match status" value="1"/>
</dbReference>
<keyword evidence="6" id="KW-0739">Sodium transport</keyword>
<protein>
    <recommendedName>
        <fullName evidence="6">Na(+)/H(+) antiporter NhaA</fullName>
    </recommendedName>
    <alternativeName>
        <fullName evidence="6">Sodium/proton antiporter NhaA</fullName>
    </alternativeName>
</protein>
<keyword evidence="4 6" id="KW-1133">Transmembrane helix</keyword>
<comment type="catalytic activity">
    <reaction evidence="6">
        <text>Na(+)(in) + 2 H(+)(out) = Na(+)(out) + 2 H(+)(in)</text>
        <dbReference type="Rhea" id="RHEA:29251"/>
        <dbReference type="ChEBI" id="CHEBI:15378"/>
        <dbReference type="ChEBI" id="CHEBI:29101"/>
    </reaction>
</comment>
<sequence length="451" mass="49119">MRLYLPSNQLALKAIQMAKAPIDIVVRPVSKFIHQEYTSGIVLFLSVIAALMWANSPASDSYHHVWQTRLAVSFDNRSFDHELHVWINDGLMAMFFFVIGLELKREFMAGELSTLKKASLPMVAALGGMLVPAGIYTALNLGLSSQSGWGIPMATDIAFALGLLSLSGRHIPGSVKVFLSALAVADDLGAVLVIAFFYTAHIEYAYLLFAGGFLVLLAGGNLLGVRHTLFYLLIGIAVWACFLFSGVHATIAGVLVAFTIPARTKIDEKEYIEQIRGHAQQFEKAIPLHGPLMTADQHHIIEEVKSLSLDAQTPLQKIEHSLHPWVAFAIMPLFALANSGMHIAGNFFFSLLNPVSLGVMIGLVVGKLCGVFGFTWLMVKTGLAELPQRVNWRHIFGISMLAGVGFTMSLFVTNLAFADATHIDQAKYGILLASLISGVAGIVYLRLQAKQ</sequence>
<keyword evidence="6" id="KW-0813">Transport</keyword>
<evidence type="ECO:0000313" key="7">
    <source>
        <dbReference type="EMBL" id="PSL19495.1"/>
    </source>
</evidence>
<accession>A0A2P8FCQ9</accession>
<comment type="similarity">
    <text evidence="6">Belongs to the NhaA Na(+)/H(+) (TC 2.A.33) antiporter family.</text>
</comment>
<comment type="caution">
    <text evidence="7">The sequence shown here is derived from an EMBL/GenBank/DDBJ whole genome shotgun (WGS) entry which is preliminary data.</text>
</comment>
<feature type="transmembrane region" description="Helical" evidence="6">
    <location>
        <begin position="37"/>
        <end position="54"/>
    </location>
</feature>
<proteinExistence type="inferred from homology"/>
<evidence type="ECO:0000256" key="6">
    <source>
        <dbReference type="HAMAP-Rule" id="MF_01844"/>
    </source>
</evidence>
<dbReference type="Pfam" id="PF06965">
    <property type="entry name" value="Na_H_antiport_1"/>
    <property type="match status" value="1"/>
</dbReference>
<keyword evidence="2 6" id="KW-1003">Cell membrane</keyword>
<dbReference type="GO" id="GO:0006885">
    <property type="term" value="P:regulation of pH"/>
    <property type="evidence" value="ECO:0007669"/>
    <property type="project" value="UniProtKB-UniRule"/>
</dbReference>
<comment type="function">
    <text evidence="6">Na(+)/H(+) antiporter that extrudes sodium in exchange for external protons.</text>
</comment>
<reference evidence="7 8" key="1">
    <citation type="submission" date="2018-03" db="EMBL/GenBank/DDBJ databases">
        <title>Genomic Encyclopedia of Archaeal and Bacterial Type Strains, Phase II (KMG-II): from individual species to whole genera.</title>
        <authorList>
            <person name="Goeker M."/>
        </authorList>
    </citation>
    <scope>NUCLEOTIDE SEQUENCE [LARGE SCALE GENOMIC DNA]</scope>
    <source>
        <strain evidence="7 8">DSM 29057</strain>
    </source>
</reference>
<evidence type="ECO:0000256" key="5">
    <source>
        <dbReference type="ARBA" id="ARBA00023136"/>
    </source>
</evidence>
<keyword evidence="8" id="KW-1185">Reference proteome</keyword>
<keyword evidence="6" id="KW-0915">Sodium</keyword>
<dbReference type="Gene3D" id="1.20.1530.10">
    <property type="entry name" value="Na+/H+ antiporter like domain"/>
    <property type="match status" value="1"/>
</dbReference>
<feature type="transmembrane region" description="Helical" evidence="6">
    <location>
        <begin position="394"/>
        <end position="417"/>
    </location>
</feature>
<evidence type="ECO:0000313" key="8">
    <source>
        <dbReference type="Proteomes" id="UP000241964"/>
    </source>
</evidence>
<feature type="transmembrane region" description="Helical" evidence="6">
    <location>
        <begin position="178"/>
        <end position="198"/>
    </location>
</feature>
<evidence type="ECO:0000256" key="4">
    <source>
        <dbReference type="ARBA" id="ARBA00022989"/>
    </source>
</evidence>
<organism evidence="7 8">
    <name type="scientific">Dyadobacter jiangsuensis</name>
    <dbReference type="NCBI Taxonomy" id="1591085"/>
    <lineage>
        <taxon>Bacteria</taxon>
        <taxon>Pseudomonadati</taxon>
        <taxon>Bacteroidota</taxon>
        <taxon>Cytophagia</taxon>
        <taxon>Cytophagales</taxon>
        <taxon>Spirosomataceae</taxon>
        <taxon>Dyadobacter</taxon>
    </lineage>
</organism>
<feature type="transmembrane region" description="Helical" evidence="6">
    <location>
        <begin position="325"/>
        <end position="345"/>
    </location>
</feature>
<feature type="transmembrane region" description="Helical" evidence="6">
    <location>
        <begin position="357"/>
        <end position="379"/>
    </location>
</feature>
<name>A0A2P8FCQ9_9BACT</name>
<evidence type="ECO:0000256" key="2">
    <source>
        <dbReference type="ARBA" id="ARBA00022475"/>
    </source>
</evidence>
<keyword evidence="3 6" id="KW-0812">Transmembrane</keyword>
<dbReference type="GO" id="GO:0005886">
    <property type="term" value="C:plasma membrane"/>
    <property type="evidence" value="ECO:0007669"/>
    <property type="project" value="UniProtKB-SubCell"/>
</dbReference>
<dbReference type="AlphaFoldDB" id="A0A2P8FCQ9"/>
<feature type="transmembrane region" description="Helical" evidence="6">
    <location>
        <begin position="230"/>
        <end position="260"/>
    </location>
</feature>
<gene>
    <name evidence="6" type="primary">nhaA</name>
    <name evidence="7" type="ORF">CLV60_12613</name>
</gene>
<dbReference type="HAMAP" id="MF_01844">
    <property type="entry name" value="NhaA"/>
    <property type="match status" value="1"/>
</dbReference>
<dbReference type="PANTHER" id="PTHR30341:SF0">
    <property type="entry name" value="NA(+)_H(+) ANTIPORTER NHAA"/>
    <property type="match status" value="1"/>
</dbReference>
<comment type="subcellular location">
    <subcellularLocation>
        <location evidence="1">Cell inner membrane</location>
        <topology evidence="1">Multi-pass membrane protein</topology>
    </subcellularLocation>
    <subcellularLocation>
        <location evidence="6">Cell membrane</location>
        <topology evidence="6">Multi-pass membrane protein</topology>
    </subcellularLocation>
</comment>
<dbReference type="Proteomes" id="UP000241964">
    <property type="component" value="Unassembled WGS sequence"/>
</dbReference>
<dbReference type="NCBIfam" id="TIGR00773">
    <property type="entry name" value="NhaA"/>
    <property type="match status" value="1"/>
</dbReference>
<keyword evidence="5 6" id="KW-0472">Membrane</keyword>
<feature type="transmembrane region" description="Helical" evidence="6">
    <location>
        <begin position="204"/>
        <end position="223"/>
    </location>
</feature>
<evidence type="ECO:0000256" key="3">
    <source>
        <dbReference type="ARBA" id="ARBA00022692"/>
    </source>
</evidence>
<evidence type="ECO:0000256" key="1">
    <source>
        <dbReference type="ARBA" id="ARBA00004429"/>
    </source>
</evidence>
<dbReference type="InterPro" id="IPR023171">
    <property type="entry name" value="Na/H_antiporter_dom_sf"/>
</dbReference>
<feature type="transmembrane region" description="Helical" evidence="6">
    <location>
        <begin position="83"/>
        <end position="101"/>
    </location>
</feature>
<feature type="transmembrane region" description="Helical" evidence="6">
    <location>
        <begin position="122"/>
        <end position="143"/>
    </location>
</feature>
<feature type="transmembrane region" description="Helical" evidence="6">
    <location>
        <begin position="429"/>
        <end position="447"/>
    </location>
</feature>
<dbReference type="GO" id="GO:0015385">
    <property type="term" value="F:sodium:proton antiporter activity"/>
    <property type="evidence" value="ECO:0007669"/>
    <property type="project" value="UniProtKB-UniRule"/>
</dbReference>
<dbReference type="InterPro" id="IPR004670">
    <property type="entry name" value="NhaA"/>
</dbReference>
<keyword evidence="6" id="KW-0050">Antiport</keyword>